<comment type="similarity">
    <text evidence="1">Belongs to the bacterial secretin family.</text>
</comment>
<dbReference type="PRINTS" id="PR00811">
    <property type="entry name" value="BCTERIALGSPD"/>
</dbReference>
<dbReference type="Pfam" id="PF00263">
    <property type="entry name" value="Secretin"/>
    <property type="match status" value="1"/>
</dbReference>
<name>A0ABS6A3J0_9PROT</name>
<dbReference type="RefSeq" id="WP_215885216.1">
    <property type="nucleotide sequence ID" value="NZ_JAAOMP010000172.1"/>
</dbReference>
<dbReference type="InterPro" id="IPR050810">
    <property type="entry name" value="Bact_Secretion_Sys_Channel"/>
</dbReference>
<sequence>MKSRFVLAALTVLWTGQGFAQTTPVVHRNINLYANQVKVIPCSPLARVAVGNGKLLSVSTLTHQIVMIADAPGTTDVYMWEKDGRQIAYHVNITPSDNLQTFGELQNLLNEFPGVQARTTGRQVVLSGNASANELKRLNLAIRAYPGVVNLVRPDTVDMKRMVVLDVQVVNFSKNAMDNLGINWQTSVLGPSVGLVGDFVNNSLYRLGDVTGGGATPGNALNGPGGSLSGLPLNVPPFSSYAGIVSTLTSQINLAVQNGQAYILANPRLVTRSGDTASFLAGGQVPIPVSAGFGAVSVTYKNYGVKLNIQPDVDRQGNILANIKTEISEINPALTVQGYPAFLTRKTNSIVNVHSGQTIVLSGLIHSTGNNTVNKLPWLGDIPILGALFRSTQFQHDQSELVIFVTPEVINPTSSVNRAMVQQGRQDIARFNRDFQHGYFVPGIGHDPNKVGYPNFTSHVSPQAASEEQTKP</sequence>
<keyword evidence="2" id="KW-0732">Signal</keyword>
<dbReference type="InterPro" id="IPR004846">
    <property type="entry name" value="T2SS/T3SS_dom"/>
</dbReference>
<dbReference type="PANTHER" id="PTHR30332">
    <property type="entry name" value="PROBABLE GENERAL SECRETION PATHWAY PROTEIN D"/>
    <property type="match status" value="1"/>
</dbReference>
<evidence type="ECO:0000256" key="2">
    <source>
        <dbReference type="SAM" id="SignalP"/>
    </source>
</evidence>
<evidence type="ECO:0000313" key="5">
    <source>
        <dbReference type="EMBL" id="MBU2761736.1"/>
    </source>
</evidence>
<keyword evidence="6" id="KW-1185">Reference proteome</keyword>
<dbReference type="InterPro" id="IPR032789">
    <property type="entry name" value="T2SS-T3SS_pil_N"/>
</dbReference>
<evidence type="ECO:0000313" key="6">
    <source>
        <dbReference type="Proteomes" id="UP000755654"/>
    </source>
</evidence>
<evidence type="ECO:0000256" key="1">
    <source>
        <dbReference type="RuleBase" id="RU004003"/>
    </source>
</evidence>
<gene>
    <name evidence="5" type="ORF">HAP95_16515</name>
</gene>
<feature type="domain" description="Pilus formation protein N-terminal" evidence="4">
    <location>
        <begin position="27"/>
        <end position="88"/>
    </location>
</feature>
<dbReference type="PANTHER" id="PTHR30332:SF17">
    <property type="entry name" value="TYPE IV PILIATION SYSTEM PROTEIN DR_0774-RELATED"/>
    <property type="match status" value="1"/>
</dbReference>
<feature type="signal peptide" evidence="2">
    <location>
        <begin position="1"/>
        <end position="20"/>
    </location>
</feature>
<dbReference type="Proteomes" id="UP000755654">
    <property type="component" value="Unassembled WGS sequence"/>
</dbReference>
<comment type="caution">
    <text evidence="5">The sequence shown here is derived from an EMBL/GenBank/DDBJ whole genome shotgun (WGS) entry which is preliminary data.</text>
</comment>
<dbReference type="Pfam" id="PF13629">
    <property type="entry name" value="T2SS-T3SS_pil_N"/>
    <property type="match status" value="1"/>
</dbReference>
<feature type="domain" description="Type II/III secretion system secretin-like" evidence="3">
    <location>
        <begin position="256"/>
        <end position="410"/>
    </location>
</feature>
<organism evidence="5 6">
    <name type="scientific">Acidithiobacillus sulfurivorans</name>
    <dbReference type="NCBI Taxonomy" id="1958756"/>
    <lineage>
        <taxon>Bacteria</taxon>
        <taxon>Pseudomonadati</taxon>
        <taxon>Pseudomonadota</taxon>
        <taxon>Acidithiobacillia</taxon>
        <taxon>Acidithiobacillales</taxon>
        <taxon>Acidithiobacillaceae</taxon>
        <taxon>Acidithiobacillus</taxon>
    </lineage>
</organism>
<accession>A0ABS6A3J0</accession>
<protein>
    <submittedName>
        <fullName evidence="5">Type II and III secretion system protein</fullName>
    </submittedName>
</protein>
<dbReference type="EMBL" id="JAAOMP010000172">
    <property type="protein sequence ID" value="MBU2761736.1"/>
    <property type="molecule type" value="Genomic_DNA"/>
</dbReference>
<evidence type="ECO:0000259" key="4">
    <source>
        <dbReference type="Pfam" id="PF13629"/>
    </source>
</evidence>
<dbReference type="InterPro" id="IPR001775">
    <property type="entry name" value="GspD/PilQ"/>
</dbReference>
<reference evidence="5 6" key="1">
    <citation type="journal article" date="2021" name="ISME J.">
        <title>Genomic evolution of the class Acidithiobacillia: deep-branching Proteobacteria living in extreme acidic conditions.</title>
        <authorList>
            <person name="Moya-Beltran A."/>
            <person name="Beard S."/>
            <person name="Rojas-Villalobos C."/>
            <person name="Issotta F."/>
            <person name="Gallardo Y."/>
            <person name="Ulloa R."/>
            <person name="Giaveno A."/>
            <person name="Degli Esposti M."/>
            <person name="Johnson D.B."/>
            <person name="Quatrini R."/>
        </authorList>
    </citation>
    <scope>NUCLEOTIDE SEQUENCE [LARGE SCALE GENOMIC DNA]</scope>
    <source>
        <strain evidence="5 6">RW2</strain>
    </source>
</reference>
<feature type="chain" id="PRO_5047330469" evidence="2">
    <location>
        <begin position="21"/>
        <end position="472"/>
    </location>
</feature>
<evidence type="ECO:0000259" key="3">
    <source>
        <dbReference type="Pfam" id="PF00263"/>
    </source>
</evidence>
<proteinExistence type="inferred from homology"/>